<gene>
    <name evidence="1" type="ORF">H8B06_11855</name>
</gene>
<dbReference type="Proteomes" id="UP000602759">
    <property type="component" value="Unassembled WGS sequence"/>
</dbReference>
<sequence length="127" mass="15379">MDARYLPLLLNVREITVENYDPLEVIQAFWIKYGVNYSRLHVLNLFLSYKGETELQEELNEEEMEQFSRDVMALFMAYYIVHQEKIMPEDIQIPVEEVPEKNEEEKFYSEILYTMLGLRDFEQKLNR</sequence>
<organism evidence="1 2">
    <name type="scientific">Sphingobacterium micropteri</name>
    <dbReference type="NCBI Taxonomy" id="2763501"/>
    <lineage>
        <taxon>Bacteria</taxon>
        <taxon>Pseudomonadati</taxon>
        <taxon>Bacteroidota</taxon>
        <taxon>Sphingobacteriia</taxon>
        <taxon>Sphingobacteriales</taxon>
        <taxon>Sphingobacteriaceae</taxon>
        <taxon>Sphingobacterium</taxon>
    </lineage>
</organism>
<evidence type="ECO:0000313" key="2">
    <source>
        <dbReference type="Proteomes" id="UP000602759"/>
    </source>
</evidence>
<proteinExistence type="predicted"/>
<dbReference type="EMBL" id="JACOIK010000008">
    <property type="protein sequence ID" value="MBD1433526.1"/>
    <property type="molecule type" value="Genomic_DNA"/>
</dbReference>
<name>A0ABR7YQB9_9SPHI</name>
<comment type="caution">
    <text evidence="1">The sequence shown here is derived from an EMBL/GenBank/DDBJ whole genome shotgun (WGS) entry which is preliminary data.</text>
</comment>
<keyword evidence="2" id="KW-1185">Reference proteome</keyword>
<accession>A0ABR7YQB9</accession>
<dbReference type="RefSeq" id="WP_190994494.1">
    <property type="nucleotide sequence ID" value="NZ_JACOIK010000008.1"/>
</dbReference>
<evidence type="ECO:0000313" key="1">
    <source>
        <dbReference type="EMBL" id="MBD1433526.1"/>
    </source>
</evidence>
<protein>
    <submittedName>
        <fullName evidence="1">Uncharacterized protein</fullName>
    </submittedName>
</protein>
<reference evidence="1 2" key="1">
    <citation type="submission" date="2020-08" db="EMBL/GenBank/DDBJ databases">
        <title>Sphingobacterium sp. DN00404 isolated from aquaculture water.</title>
        <authorList>
            <person name="Zhang M."/>
        </authorList>
    </citation>
    <scope>NUCLEOTIDE SEQUENCE [LARGE SCALE GENOMIC DNA]</scope>
    <source>
        <strain evidence="1 2">DN00404</strain>
    </source>
</reference>